<evidence type="ECO:0000313" key="5">
    <source>
        <dbReference type="EMBL" id="PZP88897.1"/>
    </source>
</evidence>
<sequence length="326" mass="34672">MLDNSIRDRALGAIVGAAVGDALGASYEFLTASEIASQGDITMRPGWSTAKESSQDTRTAGEWTDDTAMSTVILQTAATHHELLSTAALDSIAAGFQDWADTNPATIGTQTKQVLHMSHARTADALLRDSKHLPGTRKGGNGSLMRTAPVALAYLGEGKGADAVEAAGMISDLTHYDLRARQACRLWTLGIRHAILVGTVQGVLSYLQNYAEPEEQRFWVKHFQAAEQADIADHVETNGWVVDALVCAWHAIATTPGRGSEHFRGAIQKAVSLDHDTDTVACIAGALLGACWGASAIPTEWVSCLHGYPGWTAADLERLVDEVLAG</sequence>
<dbReference type="EMBL" id="QFOZ01000005">
    <property type="protein sequence ID" value="PZP88897.1"/>
    <property type="molecule type" value="Genomic_DNA"/>
</dbReference>
<dbReference type="InterPro" id="IPR050792">
    <property type="entry name" value="ADP-ribosylglycohydrolase"/>
</dbReference>
<keyword evidence="3" id="KW-0460">Magnesium</keyword>
<dbReference type="Pfam" id="PF03747">
    <property type="entry name" value="ADP_ribosyl_GH"/>
    <property type="match status" value="1"/>
</dbReference>
<accession>A0A2W5ID44</accession>
<dbReference type="GO" id="GO:0016787">
    <property type="term" value="F:hydrolase activity"/>
    <property type="evidence" value="ECO:0007669"/>
    <property type="project" value="UniProtKB-KW"/>
</dbReference>
<evidence type="ECO:0000313" key="6">
    <source>
        <dbReference type="Proteomes" id="UP000248606"/>
    </source>
</evidence>
<feature type="binding site" evidence="3">
    <location>
        <position position="65"/>
    </location>
    <ligand>
        <name>Mg(2+)</name>
        <dbReference type="ChEBI" id="CHEBI:18420"/>
        <label>1</label>
    </ligand>
</feature>
<comment type="caution">
    <text evidence="5">The sequence shown here is derived from an EMBL/GenBank/DDBJ whole genome shotgun (WGS) entry which is preliminary data.</text>
</comment>
<comment type="similarity">
    <text evidence="1">Belongs to the ADP-ribosylglycohydrolase family.</text>
</comment>
<gene>
    <name evidence="5" type="ORF">DI579_04700</name>
</gene>
<protein>
    <submittedName>
        <fullName evidence="5">Ribosylglycohydrolase</fullName>
    </submittedName>
</protein>
<dbReference type="PANTHER" id="PTHR16222">
    <property type="entry name" value="ADP-RIBOSYLGLYCOHYDROLASE"/>
    <property type="match status" value="1"/>
</dbReference>
<dbReference type="InterPro" id="IPR005502">
    <property type="entry name" value="Ribosyl_crysJ1"/>
</dbReference>
<dbReference type="PANTHER" id="PTHR16222:SF24">
    <property type="entry name" value="ADP-RIBOSYLHYDROLASE ARH3"/>
    <property type="match status" value="1"/>
</dbReference>
<evidence type="ECO:0000256" key="4">
    <source>
        <dbReference type="SAM" id="MobiDB-lite"/>
    </source>
</evidence>
<dbReference type="AlphaFoldDB" id="A0A2W5ID44"/>
<evidence type="ECO:0000256" key="3">
    <source>
        <dbReference type="PIRSR" id="PIRSR605502-1"/>
    </source>
</evidence>
<proteinExistence type="inferred from homology"/>
<feature type="region of interest" description="Disordered" evidence="4">
    <location>
        <begin position="43"/>
        <end position="63"/>
    </location>
</feature>
<feature type="binding site" evidence="3">
    <location>
        <position position="66"/>
    </location>
    <ligand>
        <name>Mg(2+)</name>
        <dbReference type="ChEBI" id="CHEBI:18420"/>
        <label>1</label>
    </ligand>
</feature>
<feature type="binding site" evidence="3">
    <location>
        <position position="278"/>
    </location>
    <ligand>
        <name>Mg(2+)</name>
        <dbReference type="ChEBI" id="CHEBI:18420"/>
        <label>1</label>
    </ligand>
</feature>
<evidence type="ECO:0000256" key="2">
    <source>
        <dbReference type="ARBA" id="ARBA00022801"/>
    </source>
</evidence>
<dbReference type="Proteomes" id="UP000248606">
    <property type="component" value="Unassembled WGS sequence"/>
</dbReference>
<name>A0A2W5ID44_9ACTN</name>
<dbReference type="SUPFAM" id="SSF101478">
    <property type="entry name" value="ADP-ribosylglycohydrolase"/>
    <property type="match status" value="1"/>
</dbReference>
<organism evidence="5 6">
    <name type="scientific">Lawsonella clevelandensis</name>
    <dbReference type="NCBI Taxonomy" id="1528099"/>
    <lineage>
        <taxon>Bacteria</taxon>
        <taxon>Bacillati</taxon>
        <taxon>Actinomycetota</taxon>
        <taxon>Actinomycetes</taxon>
        <taxon>Mycobacteriales</taxon>
        <taxon>Lawsonellaceae</taxon>
        <taxon>Lawsonella</taxon>
    </lineage>
</organism>
<dbReference type="InterPro" id="IPR036705">
    <property type="entry name" value="Ribosyl_crysJ1_sf"/>
</dbReference>
<dbReference type="Gene3D" id="1.10.4080.10">
    <property type="entry name" value="ADP-ribosylation/Crystallin J1"/>
    <property type="match status" value="1"/>
</dbReference>
<feature type="binding site" evidence="3">
    <location>
        <position position="276"/>
    </location>
    <ligand>
        <name>Mg(2+)</name>
        <dbReference type="ChEBI" id="CHEBI:18420"/>
        <label>1</label>
    </ligand>
</feature>
<dbReference type="GO" id="GO:0046872">
    <property type="term" value="F:metal ion binding"/>
    <property type="evidence" value="ECO:0007669"/>
    <property type="project" value="UniProtKB-KW"/>
</dbReference>
<reference evidence="5 6" key="1">
    <citation type="submission" date="2017-08" db="EMBL/GenBank/DDBJ databases">
        <title>Infants hospitalized years apart are colonized by the same room-sourced microbial strains.</title>
        <authorList>
            <person name="Brooks B."/>
            <person name="Olm M.R."/>
            <person name="Firek B.A."/>
            <person name="Baker R."/>
            <person name="Thomas B.C."/>
            <person name="Morowitz M.J."/>
            <person name="Banfield J.F."/>
        </authorList>
    </citation>
    <scope>NUCLEOTIDE SEQUENCE [LARGE SCALE GENOMIC DNA]</scope>
    <source>
        <strain evidence="5">S2_006_000_R1_57</strain>
    </source>
</reference>
<dbReference type="RefSeq" id="WP_290599170.1">
    <property type="nucleotide sequence ID" value="NZ_CAKZIO010000016.1"/>
</dbReference>
<feature type="binding site" evidence="3">
    <location>
        <position position="64"/>
    </location>
    <ligand>
        <name>Mg(2+)</name>
        <dbReference type="ChEBI" id="CHEBI:18420"/>
        <label>1</label>
    </ligand>
</feature>
<keyword evidence="2 5" id="KW-0378">Hydrolase</keyword>
<evidence type="ECO:0000256" key="1">
    <source>
        <dbReference type="ARBA" id="ARBA00010702"/>
    </source>
</evidence>
<feature type="binding site" evidence="3">
    <location>
        <position position="279"/>
    </location>
    <ligand>
        <name>Mg(2+)</name>
        <dbReference type="ChEBI" id="CHEBI:18420"/>
        <label>1</label>
    </ligand>
</feature>
<comment type="cofactor">
    <cofactor evidence="3">
        <name>Mg(2+)</name>
        <dbReference type="ChEBI" id="CHEBI:18420"/>
    </cofactor>
    <text evidence="3">Binds 2 magnesium ions per subunit.</text>
</comment>
<keyword evidence="3" id="KW-0479">Metal-binding</keyword>